<dbReference type="InterPro" id="IPR018527">
    <property type="entry name" value="Rubredoxin_Fe_BS"/>
</dbReference>
<evidence type="ECO:0000313" key="11">
    <source>
        <dbReference type="EMBL" id="AJA11742.1"/>
    </source>
</evidence>
<dbReference type="GO" id="GO:0043448">
    <property type="term" value="P:alkane catabolic process"/>
    <property type="evidence" value="ECO:0007669"/>
    <property type="project" value="TreeGrafter"/>
</dbReference>
<keyword evidence="5" id="KW-0813">Transport</keyword>
<dbReference type="EMBL" id="CP009123">
    <property type="protein sequence ID" value="AJA11742.1"/>
    <property type="molecule type" value="Genomic_DNA"/>
</dbReference>
<dbReference type="SUPFAM" id="SSF57802">
    <property type="entry name" value="Rubredoxin-like"/>
    <property type="match status" value="2"/>
</dbReference>
<keyword evidence="8 9" id="KW-0408">Iron</keyword>
<evidence type="ECO:0000256" key="7">
    <source>
        <dbReference type="ARBA" id="ARBA00022982"/>
    </source>
</evidence>
<evidence type="ECO:0000259" key="10">
    <source>
        <dbReference type="PROSITE" id="PS50903"/>
    </source>
</evidence>
<dbReference type="InterPro" id="IPR050526">
    <property type="entry name" value="Rubredoxin_ET"/>
</dbReference>
<evidence type="ECO:0000256" key="2">
    <source>
        <dbReference type="ARBA" id="ARBA00002792"/>
    </source>
</evidence>
<dbReference type="InterPro" id="IPR024934">
    <property type="entry name" value="Rubredoxin-like_dom"/>
</dbReference>
<comment type="pathway">
    <text evidence="3">Hydrocarbon metabolism; alkane degradation.</text>
</comment>
<dbReference type="PRINTS" id="PR00163">
    <property type="entry name" value="RUBREDOXIN"/>
</dbReference>
<feature type="domain" description="Rubredoxin-like" evidence="10">
    <location>
        <begin position="72"/>
        <end position="123"/>
    </location>
</feature>
<accession>A0A0A7PUH9</accession>
<dbReference type="PROSITE" id="PS50903">
    <property type="entry name" value="RUBREDOXIN_LIKE"/>
    <property type="match status" value="2"/>
</dbReference>
<dbReference type="FunFam" id="2.20.28.10:FF:000001">
    <property type="entry name" value="Rubredoxin"/>
    <property type="match status" value="1"/>
</dbReference>
<proteinExistence type="inferred from homology"/>
<dbReference type="GO" id="GO:0009055">
    <property type="term" value="F:electron transfer activity"/>
    <property type="evidence" value="ECO:0007669"/>
    <property type="project" value="TreeGrafter"/>
</dbReference>
<dbReference type="Proteomes" id="UP000030907">
    <property type="component" value="Plasmid pSfKp5.2"/>
</dbReference>
<comment type="similarity">
    <text evidence="4 9">Belongs to the rubredoxin family.</text>
</comment>
<comment type="cofactor">
    <cofactor evidence="1 9">
        <name>Fe(3+)</name>
        <dbReference type="ChEBI" id="CHEBI:29034"/>
    </cofactor>
</comment>
<evidence type="ECO:0000256" key="8">
    <source>
        <dbReference type="ARBA" id="ARBA00023004"/>
    </source>
</evidence>
<sequence>MTEYKCPDCGYIYDEAKGNPHEGFAPNTTWAQIPDDWACPDCAVRDKADFIPLLAQGASATAIEASTDAEPFAKWHCVTCGHIYDEAVGDPATGLPPGTRWSDVPADWYCPDCGATKEDYERLDF</sequence>
<evidence type="ECO:0000313" key="12">
    <source>
        <dbReference type="Proteomes" id="UP000030907"/>
    </source>
</evidence>
<dbReference type="CDD" id="cd00730">
    <property type="entry name" value="rubredoxin"/>
    <property type="match status" value="2"/>
</dbReference>
<dbReference type="GO" id="GO:0005506">
    <property type="term" value="F:iron ion binding"/>
    <property type="evidence" value="ECO:0007669"/>
    <property type="project" value="UniProtKB-UniRule"/>
</dbReference>
<keyword evidence="11" id="KW-0614">Plasmid</keyword>
<evidence type="ECO:0000256" key="5">
    <source>
        <dbReference type="ARBA" id="ARBA00022448"/>
    </source>
</evidence>
<evidence type="ECO:0000256" key="3">
    <source>
        <dbReference type="ARBA" id="ARBA00004933"/>
    </source>
</evidence>
<evidence type="ECO:0000256" key="9">
    <source>
        <dbReference type="RuleBase" id="RU003820"/>
    </source>
</evidence>
<dbReference type="HOGENOM" id="CLU_1730536_0_0_5"/>
<dbReference type="Pfam" id="PF00301">
    <property type="entry name" value="Rubredoxin"/>
    <property type="match status" value="2"/>
</dbReference>
<keyword evidence="6 9" id="KW-0479">Metal-binding</keyword>
<gene>
    <name evidence="11" type="ORF">SKP52_24515</name>
</gene>
<dbReference type="AlphaFoldDB" id="A0A0A7PUH9"/>
<dbReference type="KEGG" id="sphk:SKP52_24515"/>
<evidence type="ECO:0000256" key="1">
    <source>
        <dbReference type="ARBA" id="ARBA00001965"/>
    </source>
</evidence>
<evidence type="ECO:0000256" key="6">
    <source>
        <dbReference type="ARBA" id="ARBA00022723"/>
    </source>
</evidence>
<name>A0A0A7PUH9_9SPHN</name>
<dbReference type="InterPro" id="IPR024935">
    <property type="entry name" value="Rubredoxin_dom"/>
</dbReference>
<keyword evidence="12" id="KW-1185">Reference proteome</keyword>
<protein>
    <recommendedName>
        <fullName evidence="9">Rubredoxin</fullName>
    </recommendedName>
</protein>
<dbReference type="OrthoDB" id="9808980at2"/>
<dbReference type="PANTHER" id="PTHR47627">
    <property type="entry name" value="RUBREDOXIN"/>
    <property type="match status" value="1"/>
</dbReference>
<dbReference type="PANTHER" id="PTHR47627:SF1">
    <property type="entry name" value="RUBREDOXIN-1-RELATED"/>
    <property type="match status" value="1"/>
</dbReference>
<dbReference type="Gene3D" id="2.20.28.10">
    <property type="match status" value="2"/>
</dbReference>
<reference evidence="11 12" key="1">
    <citation type="journal article" date="2015" name="Int. J. Syst. Evol. Microbiol.">
        <title>Description of Sphingopyxis fribergensis sp. nov. - a soil bacterium with the ability to degrade styrene and phenylacetic acid.</title>
        <authorList>
            <person name="Oelschlagel M."/>
            <person name="Ruckert C."/>
            <person name="Kalinowski J."/>
            <person name="Schmidt G."/>
            <person name="Schlomann M."/>
            <person name="Tischler D."/>
        </authorList>
    </citation>
    <scope>NUCLEOTIDE SEQUENCE [LARGE SCALE GENOMIC DNA]</scope>
    <source>
        <strain evidence="11 12">Kp5.2</strain>
        <plasmid evidence="11">pSfKp5.2</plasmid>
    </source>
</reference>
<organism evidence="11 12">
    <name type="scientific">Sphingopyxis fribergensis</name>
    <dbReference type="NCBI Taxonomy" id="1515612"/>
    <lineage>
        <taxon>Bacteria</taxon>
        <taxon>Pseudomonadati</taxon>
        <taxon>Pseudomonadota</taxon>
        <taxon>Alphaproteobacteria</taxon>
        <taxon>Sphingomonadales</taxon>
        <taxon>Sphingomonadaceae</taxon>
        <taxon>Sphingopyxis</taxon>
    </lineage>
</organism>
<keyword evidence="7 9" id="KW-0249">Electron transport</keyword>
<feature type="domain" description="Rubredoxin-like" evidence="10">
    <location>
        <begin position="1"/>
        <end position="53"/>
    </location>
</feature>
<dbReference type="PROSITE" id="PS00202">
    <property type="entry name" value="RUBREDOXIN"/>
    <property type="match status" value="2"/>
</dbReference>
<comment type="function">
    <text evidence="2">Involved in the hydrocarbon hydroxylating system, which transfers electrons from NADH to rubredoxin reductase and then through rubredoxin to alkane 1 monooxygenase.</text>
</comment>
<evidence type="ECO:0000256" key="4">
    <source>
        <dbReference type="ARBA" id="ARBA00005337"/>
    </source>
</evidence>
<geneLocation type="plasmid" evidence="11 12">
    <name>pSfKp5.2</name>
</geneLocation>